<evidence type="ECO:0000313" key="2">
    <source>
        <dbReference type="EMBL" id="EMD28189.1"/>
    </source>
</evidence>
<protein>
    <submittedName>
        <fullName evidence="2">Uncharacterized protein</fullName>
    </submittedName>
</protein>
<evidence type="ECO:0000256" key="1">
    <source>
        <dbReference type="SAM" id="MobiDB-lite"/>
    </source>
</evidence>
<feature type="region of interest" description="Disordered" evidence="1">
    <location>
        <begin position="28"/>
        <end position="61"/>
    </location>
</feature>
<keyword evidence="5" id="KW-1185">Reference proteome</keyword>
<feature type="compositionally biased region" description="Basic and acidic residues" evidence="1">
    <location>
        <begin position="48"/>
        <end position="61"/>
    </location>
</feature>
<reference evidence="2 4" key="1">
    <citation type="submission" date="2012-10" db="EMBL/GenBank/DDBJ databases">
        <title>Genome assembly of Amycolatopsis azurea DSM 43854.</title>
        <authorList>
            <person name="Khatri I."/>
            <person name="Kaur I."/>
            <person name="Subramanian S."/>
            <person name="Mayilraj S."/>
        </authorList>
    </citation>
    <scope>NUCLEOTIDE SEQUENCE [LARGE SCALE GENOMIC DNA]</scope>
    <source>
        <strain evidence="2 4">DSM 43854</strain>
    </source>
</reference>
<dbReference type="PATRIC" id="fig|1238180.3.peg.2136"/>
<proteinExistence type="predicted"/>
<dbReference type="AlphaFoldDB" id="M2NZQ2"/>
<dbReference type="EMBL" id="MUXN01000028">
    <property type="protein sequence ID" value="OOC01275.1"/>
    <property type="molecule type" value="Genomic_DNA"/>
</dbReference>
<evidence type="ECO:0000313" key="3">
    <source>
        <dbReference type="EMBL" id="OOC01275.1"/>
    </source>
</evidence>
<accession>M2NZQ2</accession>
<gene>
    <name evidence="3" type="ORF">B0293_37340</name>
    <name evidence="2" type="ORF">C791_1396</name>
</gene>
<name>M2NZQ2_9PSEU</name>
<evidence type="ECO:0000313" key="4">
    <source>
        <dbReference type="Proteomes" id="UP000014137"/>
    </source>
</evidence>
<sequence>MSTAVKVSAFAAALVAVFVVAWTIGSAVGPVDEAPPAPTSTYQPTTTHEGHHEGHDMGGMP</sequence>
<organism evidence="2 4">
    <name type="scientific">Amycolatopsis azurea DSM 43854</name>
    <dbReference type="NCBI Taxonomy" id="1238180"/>
    <lineage>
        <taxon>Bacteria</taxon>
        <taxon>Bacillati</taxon>
        <taxon>Actinomycetota</taxon>
        <taxon>Actinomycetes</taxon>
        <taxon>Pseudonocardiales</taxon>
        <taxon>Pseudonocardiaceae</taxon>
        <taxon>Amycolatopsis</taxon>
    </lineage>
</organism>
<dbReference type="Proteomes" id="UP000014137">
    <property type="component" value="Unassembled WGS sequence"/>
</dbReference>
<evidence type="ECO:0000313" key="5">
    <source>
        <dbReference type="Proteomes" id="UP000188551"/>
    </source>
</evidence>
<dbReference type="EMBL" id="ANMG01000017">
    <property type="protein sequence ID" value="EMD28189.1"/>
    <property type="molecule type" value="Genomic_DNA"/>
</dbReference>
<reference evidence="3 5" key="2">
    <citation type="submission" date="2017-02" db="EMBL/GenBank/DDBJ databases">
        <title>Amycolatopsis azurea DSM 43854 draft genome.</title>
        <authorList>
            <person name="Mayilraj S."/>
        </authorList>
    </citation>
    <scope>NUCLEOTIDE SEQUENCE [LARGE SCALE GENOMIC DNA]</scope>
    <source>
        <strain evidence="3 5">DSM 43854</strain>
    </source>
</reference>
<dbReference type="Proteomes" id="UP000188551">
    <property type="component" value="Unassembled WGS sequence"/>
</dbReference>
<dbReference type="RefSeq" id="WP_005154210.1">
    <property type="nucleotide sequence ID" value="NZ_ANMG01000017.1"/>
</dbReference>
<comment type="caution">
    <text evidence="2">The sequence shown here is derived from an EMBL/GenBank/DDBJ whole genome shotgun (WGS) entry which is preliminary data.</text>
</comment>